<dbReference type="Proteomes" id="UP000824031">
    <property type="component" value="Unassembled WGS sequence"/>
</dbReference>
<proteinExistence type="predicted"/>
<dbReference type="EMBL" id="DXBO01000036">
    <property type="protein sequence ID" value="HIZ47658.1"/>
    <property type="molecule type" value="Genomic_DNA"/>
</dbReference>
<accession>A0A9D2F1H5</accession>
<dbReference type="AlphaFoldDB" id="A0A9D2F1H5"/>
<reference evidence="2" key="1">
    <citation type="journal article" date="2021" name="PeerJ">
        <title>Extensive microbial diversity within the chicken gut microbiome revealed by metagenomics and culture.</title>
        <authorList>
            <person name="Gilroy R."/>
            <person name="Ravi A."/>
            <person name="Getino M."/>
            <person name="Pursley I."/>
            <person name="Horton D.L."/>
            <person name="Alikhan N.F."/>
            <person name="Baker D."/>
            <person name="Gharbi K."/>
            <person name="Hall N."/>
            <person name="Watson M."/>
            <person name="Adriaenssens E.M."/>
            <person name="Foster-Nyarko E."/>
            <person name="Jarju S."/>
            <person name="Secka A."/>
            <person name="Antonio M."/>
            <person name="Oren A."/>
            <person name="Chaudhuri R.R."/>
            <person name="La Ragione R."/>
            <person name="Hildebrand F."/>
            <person name="Pallen M.J."/>
        </authorList>
    </citation>
    <scope>NUCLEOTIDE SEQUENCE</scope>
    <source>
        <strain evidence="2">3436</strain>
    </source>
</reference>
<organism evidence="2 3">
    <name type="scientific">Candidatus Gemmiger excrementavium</name>
    <dbReference type="NCBI Taxonomy" id="2838608"/>
    <lineage>
        <taxon>Bacteria</taxon>
        <taxon>Bacillati</taxon>
        <taxon>Bacillota</taxon>
        <taxon>Clostridia</taxon>
        <taxon>Eubacteriales</taxon>
        <taxon>Gemmiger</taxon>
    </lineage>
</organism>
<evidence type="ECO:0000313" key="2">
    <source>
        <dbReference type="EMBL" id="HIZ47658.1"/>
    </source>
</evidence>
<evidence type="ECO:0000259" key="1">
    <source>
        <dbReference type="Pfam" id="PF16774"/>
    </source>
</evidence>
<sequence length="274" mass="30324">MIAGVRQFKMINSNVQEYDMTRPEALFYSPTGLGWGEDATVQEVGDAYILTQRKPKKPAPGGSMVFRTYAEYQNFLDFLQVGGLVLCYKPINTWYYLDVVASIDKSEISHENDHLTCPMTFTATSSWYEKLVAYQAQSSGGGKTYSYTYPYTYTSSAAGTVEIPNGNLASYPRITIFGPVDTPTWALYQGGTRLETGRVNLEVPTGHKLIVDANPSTMEIAEYTNDGVFVANRYADSDFTTARLFMLPAGPCSVVFTQEGVGVVSAFVEVRKRV</sequence>
<protein>
    <recommendedName>
        <fullName evidence="1">Distal tail protein N-terminal domain-containing protein</fullName>
    </recommendedName>
</protein>
<evidence type="ECO:0000313" key="3">
    <source>
        <dbReference type="Proteomes" id="UP000824031"/>
    </source>
</evidence>
<gene>
    <name evidence="2" type="ORF">H9810_02930</name>
</gene>
<dbReference type="InterPro" id="IPR031899">
    <property type="entry name" value="Dit_N"/>
</dbReference>
<feature type="domain" description="Distal tail protein N-terminal" evidence="1">
    <location>
        <begin position="5"/>
        <end position="124"/>
    </location>
</feature>
<comment type="caution">
    <text evidence="2">The sequence shown here is derived from an EMBL/GenBank/DDBJ whole genome shotgun (WGS) entry which is preliminary data.</text>
</comment>
<dbReference type="Pfam" id="PF16774">
    <property type="entry name" value="Dit_N"/>
    <property type="match status" value="1"/>
</dbReference>
<name>A0A9D2F1H5_9FIRM</name>
<reference evidence="2" key="2">
    <citation type="submission" date="2021-04" db="EMBL/GenBank/DDBJ databases">
        <authorList>
            <person name="Gilroy R."/>
        </authorList>
    </citation>
    <scope>NUCLEOTIDE SEQUENCE</scope>
    <source>
        <strain evidence="2">3436</strain>
    </source>
</reference>